<reference evidence="3" key="2">
    <citation type="journal article" date="2008" name="Genome Biol.">
        <title>Improved genome assembly and evidence-based global gene model set for the chordate Ciona intestinalis: new insight into intron and operon populations.</title>
        <authorList>
            <person name="Satou Y."/>
            <person name="Mineta K."/>
            <person name="Ogasawara M."/>
            <person name="Sasakura Y."/>
            <person name="Shoguchi E."/>
            <person name="Ueno K."/>
            <person name="Yamada L."/>
            <person name="Matsumoto J."/>
            <person name="Wasserscheid J."/>
            <person name="Dewar K."/>
            <person name="Wiley G.B."/>
            <person name="Macmil S.L."/>
            <person name="Roe B.A."/>
            <person name="Zeller R.W."/>
            <person name="Hastings K.E."/>
            <person name="Lemaire P."/>
            <person name="Lindquist E."/>
            <person name="Endo T."/>
            <person name="Hotta K."/>
            <person name="Inaba K."/>
        </authorList>
    </citation>
    <scope>NUCLEOTIDE SEQUENCE [LARGE SCALE GENOMIC DNA]</scope>
    <source>
        <strain evidence="3">wild type</strain>
    </source>
</reference>
<feature type="signal peptide" evidence="1">
    <location>
        <begin position="1"/>
        <end position="21"/>
    </location>
</feature>
<evidence type="ECO:0000259" key="2">
    <source>
        <dbReference type="PROSITE" id="PS51034"/>
    </source>
</evidence>
<keyword evidence="1" id="KW-0732">Signal</keyword>
<evidence type="ECO:0000256" key="1">
    <source>
        <dbReference type="SAM" id="SignalP"/>
    </source>
</evidence>
<dbReference type="Proteomes" id="UP000008144">
    <property type="component" value="Chromosome 2"/>
</dbReference>
<reference evidence="4" key="1">
    <citation type="journal article" date="2002" name="Science">
        <title>The draft genome of Ciona intestinalis: insights into chordate and vertebrate origins.</title>
        <authorList>
            <person name="Dehal P."/>
            <person name="Satou Y."/>
            <person name="Campbell R.K."/>
            <person name="Chapman J."/>
            <person name="Degnan B."/>
            <person name="De Tomaso A."/>
            <person name="Davidson B."/>
            <person name="Di Gregorio A."/>
            <person name="Gelpke M."/>
            <person name="Goodstein D.M."/>
            <person name="Harafuji N."/>
            <person name="Hastings K.E."/>
            <person name="Ho I."/>
            <person name="Hotta K."/>
            <person name="Huang W."/>
            <person name="Kawashima T."/>
            <person name="Lemaire P."/>
            <person name="Martinez D."/>
            <person name="Meinertzhagen I.A."/>
            <person name="Necula S."/>
            <person name="Nonaka M."/>
            <person name="Putnam N."/>
            <person name="Rash S."/>
            <person name="Saiga H."/>
            <person name="Satake M."/>
            <person name="Terry A."/>
            <person name="Yamada L."/>
            <person name="Wang H.G."/>
            <person name="Awazu S."/>
            <person name="Azumi K."/>
            <person name="Boore J."/>
            <person name="Branno M."/>
            <person name="Chin-Bow S."/>
            <person name="DeSantis R."/>
            <person name="Doyle S."/>
            <person name="Francino P."/>
            <person name="Keys D.N."/>
            <person name="Haga S."/>
            <person name="Hayashi H."/>
            <person name="Hino K."/>
            <person name="Imai K.S."/>
            <person name="Inaba K."/>
            <person name="Kano S."/>
            <person name="Kobayashi K."/>
            <person name="Kobayashi M."/>
            <person name="Lee B.I."/>
            <person name="Makabe K.W."/>
            <person name="Manohar C."/>
            <person name="Matassi G."/>
            <person name="Medina M."/>
            <person name="Mochizuki Y."/>
            <person name="Mount S."/>
            <person name="Morishita T."/>
            <person name="Miura S."/>
            <person name="Nakayama A."/>
            <person name="Nishizaka S."/>
            <person name="Nomoto H."/>
            <person name="Ohta F."/>
            <person name="Oishi K."/>
            <person name="Rigoutsos I."/>
            <person name="Sano M."/>
            <person name="Sasaki A."/>
            <person name="Sasakura Y."/>
            <person name="Shoguchi E."/>
            <person name="Shin-i T."/>
            <person name="Spagnuolo A."/>
            <person name="Stainier D."/>
            <person name="Suzuki M.M."/>
            <person name="Tassy O."/>
            <person name="Takatori N."/>
            <person name="Tokuoka M."/>
            <person name="Yagi K."/>
            <person name="Yoshizaki F."/>
            <person name="Wada S."/>
            <person name="Zhang C."/>
            <person name="Hyatt P.D."/>
            <person name="Larimer F."/>
            <person name="Detter C."/>
            <person name="Doggett N."/>
            <person name="Glavina T."/>
            <person name="Hawkins T."/>
            <person name="Richardson P."/>
            <person name="Lucas S."/>
            <person name="Kohara Y."/>
            <person name="Levine M."/>
            <person name="Satoh N."/>
            <person name="Rokhsar D.S."/>
        </authorList>
    </citation>
    <scope>NUCLEOTIDE SEQUENCE [LARGE SCALE GENOMIC DNA]</scope>
</reference>
<evidence type="ECO:0000313" key="3">
    <source>
        <dbReference type="Ensembl" id="ENSCINP00000032574.1"/>
    </source>
</evidence>
<dbReference type="GO" id="GO:0009986">
    <property type="term" value="C:cell surface"/>
    <property type="evidence" value="ECO:0000318"/>
    <property type="project" value="GO_Central"/>
</dbReference>
<evidence type="ECO:0000313" key="4">
    <source>
        <dbReference type="Proteomes" id="UP000008144"/>
    </source>
</evidence>
<organism evidence="3 4">
    <name type="scientific">Ciona intestinalis</name>
    <name type="common">Transparent sea squirt</name>
    <name type="synonym">Ascidia intestinalis</name>
    <dbReference type="NCBI Taxonomy" id="7719"/>
    <lineage>
        <taxon>Eukaryota</taxon>
        <taxon>Metazoa</taxon>
        <taxon>Chordata</taxon>
        <taxon>Tunicata</taxon>
        <taxon>Ascidiacea</taxon>
        <taxon>Phlebobranchia</taxon>
        <taxon>Cionidae</taxon>
        <taxon>Ciona</taxon>
    </lineage>
</organism>
<dbReference type="AlphaFoldDB" id="H2XSE0"/>
<feature type="chain" id="PRO_5003578131" description="ZP domain-containing protein" evidence="1">
    <location>
        <begin position="22"/>
        <end position="236"/>
    </location>
</feature>
<dbReference type="HOGENOM" id="CLU_1177692_0_0_1"/>
<dbReference type="InterPro" id="IPR001507">
    <property type="entry name" value="ZP_dom"/>
</dbReference>
<dbReference type="Gene3D" id="2.60.40.3210">
    <property type="entry name" value="Zona pellucida, ZP-N domain"/>
    <property type="match status" value="1"/>
</dbReference>
<reference evidence="3" key="3">
    <citation type="submission" date="2025-08" db="UniProtKB">
        <authorList>
            <consortium name="Ensembl"/>
        </authorList>
    </citation>
    <scope>IDENTIFICATION</scope>
</reference>
<name>H2XSE0_CIOIN</name>
<reference evidence="3" key="4">
    <citation type="submission" date="2025-09" db="UniProtKB">
        <authorList>
            <consortium name="Ensembl"/>
        </authorList>
    </citation>
    <scope>IDENTIFICATION</scope>
</reference>
<dbReference type="Ensembl" id="ENSCINT00000030228.1">
    <property type="protein sequence ID" value="ENSCINP00000032574.1"/>
    <property type="gene ID" value="ENSCING00000019961.1"/>
</dbReference>
<accession>H2XSE0</accession>
<dbReference type="GeneTree" id="ENSGT00660000096863"/>
<dbReference type="GO" id="GO:0005615">
    <property type="term" value="C:extracellular space"/>
    <property type="evidence" value="ECO:0000318"/>
    <property type="project" value="GO_Central"/>
</dbReference>
<dbReference type="PROSITE" id="PS51034">
    <property type="entry name" value="ZP_2"/>
    <property type="match status" value="1"/>
</dbReference>
<protein>
    <recommendedName>
        <fullName evidence="2">ZP domain-containing protein</fullName>
    </recommendedName>
</protein>
<dbReference type="InParanoid" id="H2XSE0"/>
<keyword evidence="4" id="KW-1185">Reference proteome</keyword>
<sequence>MTLKIGIAVFLVLYVAQGVAGKGLTRNKRAFVDAAQLSTLNITNGLQLTNYVNMNASLNISCSAKSVNMSISLAYLSGFNVASIKELVLLDKDHKPINDSSCRATSDGSSYKFSIHGAFGMCAKKVESHQGLILVNYTILVVSQPQGIVSRDSTNFIQMSCAYRRELNATLAREIIAQTAREHIQVAPKLGDLRLELKRLNSTGQVETSSDVIVGNTVYFGMDLPTTSARYNLFIQ</sequence>
<feature type="domain" description="ZP" evidence="2">
    <location>
        <begin position="61"/>
        <end position="236"/>
    </location>
</feature>
<proteinExistence type="predicted"/>
<dbReference type="EMBL" id="EAAA01001532">
    <property type="status" value="NOT_ANNOTATED_CDS"/>
    <property type="molecule type" value="Genomic_DNA"/>
</dbReference>